<dbReference type="PROSITE" id="PS50956">
    <property type="entry name" value="HTH_ASNC_2"/>
    <property type="match status" value="1"/>
</dbReference>
<dbReference type="InterPro" id="IPR054609">
    <property type="entry name" value="PF0864-like_C"/>
</dbReference>
<dbReference type="Proteomes" id="UP000250028">
    <property type="component" value="Unassembled WGS sequence"/>
</dbReference>
<reference evidence="6" key="1">
    <citation type="submission" date="2016-10" db="EMBL/GenBank/DDBJ databases">
        <authorList>
            <person name="Varghese N."/>
            <person name="Submissions S."/>
        </authorList>
    </citation>
    <scope>NUCLEOTIDE SEQUENCE [LARGE SCALE GENOMIC DNA]</scope>
    <source>
        <strain evidence="6">DSM 22951</strain>
    </source>
</reference>
<dbReference type="PANTHER" id="PTHR30154">
    <property type="entry name" value="LEUCINE-RESPONSIVE REGULATORY PROTEIN"/>
    <property type="match status" value="1"/>
</dbReference>
<evidence type="ECO:0000313" key="5">
    <source>
        <dbReference type="EMBL" id="SSA34632.1"/>
    </source>
</evidence>
<evidence type="ECO:0000313" key="6">
    <source>
        <dbReference type="Proteomes" id="UP000250028"/>
    </source>
</evidence>
<dbReference type="EMBL" id="UESZ01000001">
    <property type="protein sequence ID" value="SSA34632.1"/>
    <property type="molecule type" value="Genomic_DNA"/>
</dbReference>
<dbReference type="Pfam" id="PF13404">
    <property type="entry name" value="HTH_AsnC-type"/>
    <property type="match status" value="1"/>
</dbReference>
<dbReference type="SUPFAM" id="SSF46785">
    <property type="entry name" value="Winged helix' DNA-binding domain"/>
    <property type="match status" value="1"/>
</dbReference>
<dbReference type="SMART" id="SM00344">
    <property type="entry name" value="HTH_ASNC"/>
    <property type="match status" value="1"/>
</dbReference>
<dbReference type="GO" id="GO:0043200">
    <property type="term" value="P:response to amino acid"/>
    <property type="evidence" value="ECO:0007669"/>
    <property type="project" value="TreeGrafter"/>
</dbReference>
<dbReference type="InterPro" id="IPR019888">
    <property type="entry name" value="Tscrpt_reg_AsnC-like"/>
</dbReference>
<gene>
    <name evidence="5" type="ORF">SAMN04489750_1957</name>
</gene>
<dbReference type="Gene3D" id="1.10.10.10">
    <property type="entry name" value="Winged helix-like DNA-binding domain superfamily/Winged helix DNA-binding domain"/>
    <property type="match status" value="1"/>
</dbReference>
<keyword evidence="3" id="KW-0804">Transcription</keyword>
<dbReference type="PRINTS" id="PR00033">
    <property type="entry name" value="HTHASNC"/>
</dbReference>
<keyword evidence="2" id="KW-0238">DNA-binding</keyword>
<dbReference type="InterPro" id="IPR000485">
    <property type="entry name" value="AsnC-type_HTH_dom"/>
</dbReference>
<keyword evidence="1" id="KW-0805">Transcription regulation</keyword>
<dbReference type="InterPro" id="IPR011008">
    <property type="entry name" value="Dimeric_a/b-barrel"/>
</dbReference>
<accession>A0A2Y9BTU7</accession>
<dbReference type="RefSeq" id="WP_109685374.1">
    <property type="nucleotide sequence ID" value="NZ_QGDN01000001.1"/>
</dbReference>
<dbReference type="GO" id="GO:0043565">
    <property type="term" value="F:sequence-specific DNA binding"/>
    <property type="evidence" value="ECO:0007669"/>
    <property type="project" value="InterPro"/>
</dbReference>
<name>A0A2Y9BTU7_9MICO</name>
<proteinExistence type="predicted"/>
<dbReference type="OrthoDB" id="4050641at2"/>
<evidence type="ECO:0000256" key="3">
    <source>
        <dbReference type="ARBA" id="ARBA00023163"/>
    </source>
</evidence>
<dbReference type="InterPro" id="IPR036390">
    <property type="entry name" value="WH_DNA-bd_sf"/>
</dbReference>
<dbReference type="Pfam" id="PF22482">
    <property type="entry name" value="AsnC_trans_reg_3"/>
    <property type="match status" value="1"/>
</dbReference>
<protein>
    <submittedName>
        <fullName evidence="5">Lrp/AsnC family transcriptional regulator, regulator for asnA, asnC and gidA</fullName>
    </submittedName>
</protein>
<evidence type="ECO:0000259" key="4">
    <source>
        <dbReference type="PROSITE" id="PS50956"/>
    </source>
</evidence>
<sequence length="156" mass="17217">MRSRSGDAGAMDDTAKAIIAMLQRDGRAPYATIAREVGLSEAAVRARVQRLLENETLQIVAVTDPTQVGFQRQALIGITVRGDIQKVADQLARLDEAAYVVVTAGRYDILIEVVCEDDDHLLNLLGSRIRAVDGVAQTETLMYLNLTKQRYDWGTR</sequence>
<dbReference type="PANTHER" id="PTHR30154:SF34">
    <property type="entry name" value="TRANSCRIPTIONAL REGULATOR AZLB"/>
    <property type="match status" value="1"/>
</dbReference>
<dbReference type="Gene3D" id="3.30.70.920">
    <property type="match status" value="1"/>
</dbReference>
<feature type="domain" description="HTH asnC-type" evidence="4">
    <location>
        <begin position="11"/>
        <end position="71"/>
    </location>
</feature>
<organism evidence="5 6">
    <name type="scientific">Branchiibius hedensis</name>
    <dbReference type="NCBI Taxonomy" id="672460"/>
    <lineage>
        <taxon>Bacteria</taxon>
        <taxon>Bacillati</taxon>
        <taxon>Actinomycetota</taxon>
        <taxon>Actinomycetes</taxon>
        <taxon>Micrococcales</taxon>
        <taxon>Dermacoccaceae</taxon>
        <taxon>Branchiibius</taxon>
    </lineage>
</organism>
<evidence type="ECO:0000256" key="1">
    <source>
        <dbReference type="ARBA" id="ARBA00023015"/>
    </source>
</evidence>
<keyword evidence="6" id="KW-1185">Reference proteome</keyword>
<dbReference type="AlphaFoldDB" id="A0A2Y9BTU7"/>
<dbReference type="SUPFAM" id="SSF54909">
    <property type="entry name" value="Dimeric alpha+beta barrel"/>
    <property type="match status" value="1"/>
</dbReference>
<dbReference type="InterPro" id="IPR036388">
    <property type="entry name" value="WH-like_DNA-bd_sf"/>
</dbReference>
<evidence type="ECO:0000256" key="2">
    <source>
        <dbReference type="ARBA" id="ARBA00023125"/>
    </source>
</evidence>
<dbReference type="GO" id="GO:0005829">
    <property type="term" value="C:cytosol"/>
    <property type="evidence" value="ECO:0007669"/>
    <property type="project" value="TreeGrafter"/>
</dbReference>